<proteinExistence type="predicted"/>
<organism evidence="2 3">
    <name type="scientific">Deinandra increscens subsp. villosa</name>
    <dbReference type="NCBI Taxonomy" id="3103831"/>
    <lineage>
        <taxon>Eukaryota</taxon>
        <taxon>Viridiplantae</taxon>
        <taxon>Streptophyta</taxon>
        <taxon>Embryophyta</taxon>
        <taxon>Tracheophyta</taxon>
        <taxon>Spermatophyta</taxon>
        <taxon>Magnoliopsida</taxon>
        <taxon>eudicotyledons</taxon>
        <taxon>Gunneridae</taxon>
        <taxon>Pentapetalae</taxon>
        <taxon>asterids</taxon>
        <taxon>campanulids</taxon>
        <taxon>Asterales</taxon>
        <taxon>Asteraceae</taxon>
        <taxon>Asteroideae</taxon>
        <taxon>Heliantheae alliance</taxon>
        <taxon>Madieae</taxon>
        <taxon>Madiinae</taxon>
        <taxon>Deinandra</taxon>
    </lineage>
</organism>
<evidence type="ECO:0000256" key="1">
    <source>
        <dbReference type="SAM" id="MobiDB-lite"/>
    </source>
</evidence>
<keyword evidence="3" id="KW-1185">Reference proteome</keyword>
<dbReference type="AlphaFoldDB" id="A0AAP0CRF8"/>
<dbReference type="EMBL" id="JBCNJP010000023">
    <property type="protein sequence ID" value="KAK9058892.1"/>
    <property type="molecule type" value="Genomic_DNA"/>
</dbReference>
<evidence type="ECO:0000313" key="2">
    <source>
        <dbReference type="EMBL" id="KAK9058892.1"/>
    </source>
</evidence>
<feature type="compositionally biased region" description="Polar residues" evidence="1">
    <location>
        <begin position="63"/>
        <end position="82"/>
    </location>
</feature>
<reference evidence="2 3" key="1">
    <citation type="submission" date="2024-04" db="EMBL/GenBank/DDBJ databases">
        <title>The reference genome of an endangered Asteraceae, Deinandra increscens subsp. villosa, native to the Central Coast of California.</title>
        <authorList>
            <person name="Guilliams M."/>
            <person name="Hasenstab-Lehman K."/>
            <person name="Meyer R."/>
            <person name="Mcevoy S."/>
        </authorList>
    </citation>
    <scope>NUCLEOTIDE SEQUENCE [LARGE SCALE GENOMIC DNA]</scope>
    <source>
        <tissue evidence="2">Leaf</tissue>
    </source>
</reference>
<sequence>MREKSTPTFSINPSLRSIPFRSEHLNRRFHRRRHHRQPWPDYRISLYYLHRRHSTGDKHWRKSSTNFKTSVTPNPTSKHQTDESSVFTRSWLQIDENQPIKAIVFMNHDYRNDLSWCFQKICIEFANWGNDIIVGRKSRWHLS</sequence>
<evidence type="ECO:0000313" key="3">
    <source>
        <dbReference type="Proteomes" id="UP001408789"/>
    </source>
</evidence>
<accession>A0AAP0CRF8</accession>
<name>A0AAP0CRF8_9ASTR</name>
<feature type="region of interest" description="Disordered" evidence="1">
    <location>
        <begin position="57"/>
        <end position="82"/>
    </location>
</feature>
<comment type="caution">
    <text evidence="2">The sequence shown here is derived from an EMBL/GenBank/DDBJ whole genome shotgun (WGS) entry which is preliminary data.</text>
</comment>
<protein>
    <submittedName>
        <fullName evidence="2">Uncharacterized protein</fullName>
    </submittedName>
</protein>
<gene>
    <name evidence="2" type="ORF">SSX86_023736</name>
</gene>
<dbReference type="Proteomes" id="UP001408789">
    <property type="component" value="Unassembled WGS sequence"/>
</dbReference>